<organism evidence="2 3">
    <name type="scientific">Antrihabitans stalactiti</name>
    <dbReference type="NCBI Taxonomy" id="2584121"/>
    <lineage>
        <taxon>Bacteria</taxon>
        <taxon>Bacillati</taxon>
        <taxon>Actinomycetota</taxon>
        <taxon>Actinomycetes</taxon>
        <taxon>Mycobacteriales</taxon>
        <taxon>Nocardiaceae</taxon>
        <taxon>Antrihabitans</taxon>
    </lineage>
</organism>
<keyword evidence="3" id="KW-1185">Reference proteome</keyword>
<dbReference type="InterPro" id="IPR004360">
    <property type="entry name" value="Glyas_Fos-R_dOase_dom"/>
</dbReference>
<dbReference type="InterPro" id="IPR029068">
    <property type="entry name" value="Glyas_Bleomycin-R_OHBP_Dase"/>
</dbReference>
<dbReference type="SUPFAM" id="SSF54593">
    <property type="entry name" value="Glyoxalase/Bleomycin resistance protein/Dihydroxybiphenyl dioxygenase"/>
    <property type="match status" value="1"/>
</dbReference>
<dbReference type="AlphaFoldDB" id="A0A848KFL4"/>
<accession>A0A848KFL4</accession>
<dbReference type="InterPro" id="IPR037523">
    <property type="entry name" value="VOC_core"/>
</dbReference>
<gene>
    <name evidence="2" type="ORF">FGL95_18285</name>
</gene>
<evidence type="ECO:0000259" key="1">
    <source>
        <dbReference type="PROSITE" id="PS51819"/>
    </source>
</evidence>
<dbReference type="Proteomes" id="UP000535543">
    <property type="component" value="Unassembled WGS sequence"/>
</dbReference>
<dbReference type="RefSeq" id="WP_169589467.1">
    <property type="nucleotide sequence ID" value="NZ_VCQU01000006.1"/>
</dbReference>
<dbReference type="PANTHER" id="PTHR34109">
    <property type="entry name" value="BNAUNNG04460D PROTEIN-RELATED"/>
    <property type="match status" value="1"/>
</dbReference>
<protein>
    <submittedName>
        <fullName evidence="2">Glyoxalase</fullName>
    </submittedName>
</protein>
<comment type="caution">
    <text evidence="2">The sequence shown here is derived from an EMBL/GenBank/DDBJ whole genome shotgun (WGS) entry which is preliminary data.</text>
</comment>
<feature type="domain" description="VOC" evidence="1">
    <location>
        <begin position="2"/>
        <end position="120"/>
    </location>
</feature>
<evidence type="ECO:0000313" key="3">
    <source>
        <dbReference type="Proteomes" id="UP000535543"/>
    </source>
</evidence>
<dbReference type="PROSITE" id="PS51819">
    <property type="entry name" value="VOC"/>
    <property type="match status" value="1"/>
</dbReference>
<reference evidence="2 3" key="2">
    <citation type="submission" date="2020-06" db="EMBL/GenBank/DDBJ databases">
        <title>Antribacter stalactiti gen. nov., sp. nov., a new member of the family Nacardiaceae isolated from a cave.</title>
        <authorList>
            <person name="Kim I.S."/>
        </authorList>
    </citation>
    <scope>NUCLEOTIDE SEQUENCE [LARGE SCALE GENOMIC DNA]</scope>
    <source>
        <strain evidence="2 3">YC2-7</strain>
    </source>
</reference>
<dbReference type="EMBL" id="VCQU01000006">
    <property type="protein sequence ID" value="NMN96991.1"/>
    <property type="molecule type" value="Genomic_DNA"/>
</dbReference>
<dbReference type="Gene3D" id="3.30.720.110">
    <property type="match status" value="1"/>
</dbReference>
<proteinExistence type="predicted"/>
<dbReference type="Pfam" id="PF00903">
    <property type="entry name" value="Glyoxalase"/>
    <property type="match status" value="1"/>
</dbReference>
<evidence type="ECO:0000313" key="2">
    <source>
        <dbReference type="EMBL" id="NMN96991.1"/>
    </source>
</evidence>
<sequence length="131" mass="14316">MSITGLTPYLYYADADAALDWLEKVFGFGPSTRWLDPDGVLQEADIMVGGTKVSMTARAPGPSDGPGALLIVTVDDLDARRERTVANADVAVSDIEQQPYGPRSFDVTDPWGYKWYFWQGDVTPAPGWTKA</sequence>
<reference evidence="2 3" key="1">
    <citation type="submission" date="2019-05" db="EMBL/GenBank/DDBJ databases">
        <authorList>
            <person name="Lee S.D."/>
        </authorList>
    </citation>
    <scope>NUCLEOTIDE SEQUENCE [LARGE SCALE GENOMIC DNA]</scope>
    <source>
        <strain evidence="2 3">YC2-7</strain>
    </source>
</reference>
<dbReference type="Gene3D" id="3.30.720.120">
    <property type="match status" value="1"/>
</dbReference>
<name>A0A848KFL4_9NOCA</name>